<dbReference type="RefSeq" id="WP_191802589.1">
    <property type="nucleotide sequence ID" value="NZ_JACSQL010000009.1"/>
</dbReference>
<keyword evidence="4" id="KW-0238">DNA-binding</keyword>
<comment type="cofactor">
    <cofactor evidence="1">
        <name>Zn(2+)</name>
        <dbReference type="ChEBI" id="CHEBI:29105"/>
    </cofactor>
</comment>
<dbReference type="InterPro" id="IPR018060">
    <property type="entry name" value="HTH_AraC"/>
</dbReference>
<dbReference type="PRINTS" id="PR00032">
    <property type="entry name" value="HTHARAC"/>
</dbReference>
<keyword evidence="6" id="KW-0804">Transcription</keyword>
<dbReference type="GO" id="GO:0032259">
    <property type="term" value="P:methylation"/>
    <property type="evidence" value="ECO:0007669"/>
    <property type="project" value="UniProtKB-KW"/>
</dbReference>
<keyword evidence="3" id="KW-0805">Transcription regulation</keyword>
<keyword evidence="9" id="KW-1185">Reference proteome</keyword>
<evidence type="ECO:0000256" key="1">
    <source>
        <dbReference type="ARBA" id="ARBA00001947"/>
    </source>
</evidence>
<proteinExistence type="predicted"/>
<dbReference type="SUPFAM" id="SSF57884">
    <property type="entry name" value="Ada DNA repair protein, N-terminal domain (N-Ada 10)"/>
    <property type="match status" value="1"/>
</dbReference>
<dbReference type="SUPFAM" id="SSF46689">
    <property type="entry name" value="Homeodomain-like"/>
    <property type="match status" value="2"/>
</dbReference>
<dbReference type="PIRSF" id="PIRSF000408">
    <property type="entry name" value="Alkyltransferas_AdaA"/>
    <property type="match status" value="1"/>
</dbReference>
<dbReference type="InterPro" id="IPR035451">
    <property type="entry name" value="Ada-like_dom_sf"/>
</dbReference>
<evidence type="ECO:0000313" key="9">
    <source>
        <dbReference type="Proteomes" id="UP000608071"/>
    </source>
</evidence>
<dbReference type="Gene3D" id="1.10.10.60">
    <property type="entry name" value="Homeodomain-like"/>
    <property type="match status" value="2"/>
</dbReference>
<dbReference type="Gene3D" id="3.40.10.10">
    <property type="entry name" value="DNA Methylphosphotriester Repair Domain"/>
    <property type="match status" value="1"/>
</dbReference>
<evidence type="ECO:0000256" key="4">
    <source>
        <dbReference type="ARBA" id="ARBA00023125"/>
    </source>
</evidence>
<dbReference type="InterPro" id="IPR009057">
    <property type="entry name" value="Homeodomain-like_sf"/>
</dbReference>
<gene>
    <name evidence="8" type="ORF">H9647_18135</name>
</gene>
<comment type="caution">
    <text evidence="8">The sequence shown here is derived from an EMBL/GenBank/DDBJ whole genome shotgun (WGS) entry which is preliminary data.</text>
</comment>
<name>A0ABR8T2K3_9BACL</name>
<dbReference type="InterPro" id="IPR016220">
    <property type="entry name" value="Me-P-triester_DNA_alkyl-Trfase"/>
</dbReference>
<sequence>MRGQSELFEKVYQAVLERSDRYDGIYYTAIRTTGIYCRPSCRSRTPKPENVTIYSAAKAAERDGYRACKRCQPDIKELHNPDKEISERVTSYIDHHYSESVSLNRLADAIKVSPYHLQRVCKRVTGLTPAAYLQKVRMEKAKEELLRSDMEIREIAGLIGYKSTSHFIAVFQKEIGHTPQHYRQSSERRDTP</sequence>
<keyword evidence="5" id="KW-0010">Activator</keyword>
<feature type="domain" description="HTH araC/xylS-type" evidence="7">
    <location>
        <begin position="87"/>
        <end position="185"/>
    </location>
</feature>
<dbReference type="SMART" id="SM00342">
    <property type="entry name" value="HTH_ARAC"/>
    <property type="match status" value="1"/>
</dbReference>
<reference evidence="8 9" key="1">
    <citation type="submission" date="2020-08" db="EMBL/GenBank/DDBJ databases">
        <title>A Genomic Blueprint of the Chicken Gut Microbiome.</title>
        <authorList>
            <person name="Gilroy R."/>
            <person name="Ravi A."/>
            <person name="Getino M."/>
            <person name="Pursley I."/>
            <person name="Horton D.L."/>
            <person name="Alikhan N.-F."/>
            <person name="Baker D."/>
            <person name="Gharbi K."/>
            <person name="Hall N."/>
            <person name="Watson M."/>
            <person name="Adriaenssens E.M."/>
            <person name="Foster-Nyarko E."/>
            <person name="Jarju S."/>
            <person name="Secka A."/>
            <person name="Antonio M."/>
            <person name="Oren A."/>
            <person name="Chaudhuri R."/>
            <person name="La Ragione R.M."/>
            <person name="Hildebrand F."/>
            <person name="Pallen M.J."/>
        </authorList>
    </citation>
    <scope>NUCLEOTIDE SEQUENCE [LARGE SCALE GENOMIC DNA]</scope>
    <source>
        <strain evidence="8 9">Sa2BVA9</strain>
    </source>
</reference>
<dbReference type="InterPro" id="IPR020449">
    <property type="entry name" value="Tscrpt_reg_AraC-type_HTH"/>
</dbReference>
<organism evidence="8 9">
    <name type="scientific">Paenibacillus gallinarum</name>
    <dbReference type="NCBI Taxonomy" id="2762232"/>
    <lineage>
        <taxon>Bacteria</taxon>
        <taxon>Bacillati</taxon>
        <taxon>Bacillota</taxon>
        <taxon>Bacilli</taxon>
        <taxon>Bacillales</taxon>
        <taxon>Paenibacillaceae</taxon>
        <taxon>Paenibacillus</taxon>
    </lineage>
</organism>
<dbReference type="Pfam" id="PF02805">
    <property type="entry name" value="Ada_Zn_binding"/>
    <property type="match status" value="1"/>
</dbReference>
<dbReference type="Pfam" id="PF12833">
    <property type="entry name" value="HTH_18"/>
    <property type="match status" value="1"/>
</dbReference>
<dbReference type="Proteomes" id="UP000608071">
    <property type="component" value="Unassembled WGS sequence"/>
</dbReference>
<evidence type="ECO:0000313" key="8">
    <source>
        <dbReference type="EMBL" id="MBD7969983.1"/>
    </source>
</evidence>
<accession>A0ABR8T2K3</accession>
<evidence type="ECO:0000256" key="5">
    <source>
        <dbReference type="ARBA" id="ARBA00023159"/>
    </source>
</evidence>
<dbReference type="PANTHER" id="PTHR43280">
    <property type="entry name" value="ARAC-FAMILY TRANSCRIPTIONAL REGULATOR"/>
    <property type="match status" value="1"/>
</dbReference>
<evidence type="ECO:0000256" key="3">
    <source>
        <dbReference type="ARBA" id="ARBA00023015"/>
    </source>
</evidence>
<dbReference type="EMBL" id="JACSQL010000009">
    <property type="protein sequence ID" value="MBD7969983.1"/>
    <property type="molecule type" value="Genomic_DNA"/>
</dbReference>
<dbReference type="PROSITE" id="PS01124">
    <property type="entry name" value="HTH_ARAC_FAMILY_2"/>
    <property type="match status" value="1"/>
</dbReference>
<evidence type="ECO:0000256" key="6">
    <source>
        <dbReference type="ARBA" id="ARBA00023163"/>
    </source>
</evidence>
<dbReference type="PANTHER" id="PTHR43280:SF28">
    <property type="entry name" value="HTH-TYPE TRANSCRIPTIONAL ACTIVATOR RHAS"/>
    <property type="match status" value="1"/>
</dbReference>
<dbReference type="GO" id="GO:0008168">
    <property type="term" value="F:methyltransferase activity"/>
    <property type="evidence" value="ECO:0007669"/>
    <property type="project" value="UniProtKB-KW"/>
</dbReference>
<dbReference type="InterPro" id="IPR004026">
    <property type="entry name" value="Ada_DNA_repair_Zn-bd"/>
</dbReference>
<evidence type="ECO:0000256" key="2">
    <source>
        <dbReference type="ARBA" id="ARBA00022603"/>
    </source>
</evidence>
<keyword evidence="2 8" id="KW-0489">Methyltransferase</keyword>
<evidence type="ECO:0000259" key="7">
    <source>
        <dbReference type="PROSITE" id="PS01124"/>
    </source>
</evidence>
<keyword evidence="2 8" id="KW-0808">Transferase</keyword>
<protein>
    <submittedName>
        <fullName evidence="8">Methylphosphotriester-DNA--protein-cysteine methyltransferase family protein</fullName>
    </submittedName>
</protein>